<evidence type="ECO:0000313" key="1">
    <source>
        <dbReference type="EMBL" id="CAD1833688.1"/>
    </source>
</evidence>
<dbReference type="PANTHER" id="PTHR12725">
    <property type="entry name" value="HALOACID DEHALOGENASE-LIKE HYDROLASE"/>
    <property type="match status" value="1"/>
</dbReference>
<name>A0A6V7PSK8_ANACO</name>
<dbReference type="InterPro" id="IPR036412">
    <property type="entry name" value="HAD-like_sf"/>
</dbReference>
<dbReference type="SUPFAM" id="SSF56784">
    <property type="entry name" value="HAD-like"/>
    <property type="match status" value="1"/>
</dbReference>
<dbReference type="AlphaFoldDB" id="A0A6V7PSK8"/>
<dbReference type="Gene3D" id="3.40.50.1000">
    <property type="entry name" value="HAD superfamily/HAD-like"/>
    <property type="match status" value="1"/>
</dbReference>
<protein>
    <submittedName>
        <fullName evidence="1">Uncharacterized protein</fullName>
    </submittedName>
</protein>
<gene>
    <name evidence="1" type="ORF">CB5_LOCUS16899</name>
</gene>
<dbReference type="InterPro" id="IPR023214">
    <property type="entry name" value="HAD_sf"/>
</dbReference>
<organism evidence="1">
    <name type="scientific">Ananas comosus var. bracteatus</name>
    <name type="common">red pineapple</name>
    <dbReference type="NCBI Taxonomy" id="296719"/>
    <lineage>
        <taxon>Eukaryota</taxon>
        <taxon>Viridiplantae</taxon>
        <taxon>Streptophyta</taxon>
        <taxon>Embryophyta</taxon>
        <taxon>Tracheophyta</taxon>
        <taxon>Spermatophyta</taxon>
        <taxon>Magnoliopsida</taxon>
        <taxon>Liliopsida</taxon>
        <taxon>Poales</taxon>
        <taxon>Bromeliaceae</taxon>
        <taxon>Bromelioideae</taxon>
        <taxon>Ananas</taxon>
    </lineage>
</organism>
<reference evidence="1" key="1">
    <citation type="submission" date="2020-07" db="EMBL/GenBank/DDBJ databases">
        <authorList>
            <person name="Lin J."/>
        </authorList>
    </citation>
    <scope>NUCLEOTIDE SEQUENCE</scope>
</reference>
<dbReference type="PANTHER" id="PTHR12725:SF71">
    <property type="entry name" value="OS01G0973000 PROTEIN"/>
    <property type="match status" value="1"/>
</dbReference>
<proteinExistence type="predicted"/>
<dbReference type="EMBL" id="LR862151">
    <property type="protein sequence ID" value="CAD1833688.1"/>
    <property type="molecule type" value="Genomic_DNA"/>
</dbReference>
<sequence>MLTDLELQVTTSLVRVTSLLTLRSQKPLSSNADFRLRILHQVQPDHLAFSDVIPTNRGQTSTPIQGLIRCHSGARLITIIIGKLHQCFVHGRLPYEKIKPDPILRNLLLSLPICKVIFTNGDKVHVSKALKRLGLEDCFEGIICFEILNPTSSPSCEAGNEPKIFDIDDSRSTRRATGLCNENGPRAGCRPQQEHPVQLTLLIQLYSVRPGQARPASLGDYLFRWSFDGKEVANLGGRTLDLDSGFIGDEVTTELA</sequence>
<accession>A0A6V7PSK8</accession>